<evidence type="ECO:0000256" key="2">
    <source>
        <dbReference type="ARBA" id="ARBA00023445"/>
    </source>
</evidence>
<reference evidence="4" key="2">
    <citation type="journal article" date="2023" name="IMA Fungus">
        <title>Comparative genomic study of the Penicillium genus elucidates a diverse pangenome and 15 lateral gene transfer events.</title>
        <authorList>
            <person name="Petersen C."/>
            <person name="Sorensen T."/>
            <person name="Nielsen M.R."/>
            <person name="Sondergaard T.E."/>
            <person name="Sorensen J.L."/>
            <person name="Fitzpatrick D.A."/>
            <person name="Frisvad J.C."/>
            <person name="Nielsen K.L."/>
        </authorList>
    </citation>
    <scope>NUCLEOTIDE SEQUENCE</scope>
    <source>
        <strain evidence="4">IBT 30069</strain>
    </source>
</reference>
<comment type="similarity">
    <text evidence="2">Belongs to the NAD(P)-dependent epimerase/dehydratase family. Dihydroflavonol-4-reductase subfamily.</text>
</comment>
<comment type="caution">
    <text evidence="4">The sequence shown here is derived from an EMBL/GenBank/DDBJ whole genome shotgun (WGS) entry which is preliminary data.</text>
</comment>
<dbReference type="EMBL" id="JAPQKH010000003">
    <property type="protein sequence ID" value="KAJ5109434.1"/>
    <property type="molecule type" value="Genomic_DNA"/>
</dbReference>
<dbReference type="Pfam" id="PF01370">
    <property type="entry name" value="Epimerase"/>
    <property type="match status" value="1"/>
</dbReference>
<dbReference type="Proteomes" id="UP001149165">
    <property type="component" value="Unassembled WGS sequence"/>
</dbReference>
<protein>
    <recommendedName>
        <fullName evidence="3">NAD-dependent epimerase/dehydratase domain-containing protein</fullName>
    </recommendedName>
</protein>
<gene>
    <name evidence="4" type="ORF">N7456_006109</name>
</gene>
<reference evidence="4" key="1">
    <citation type="submission" date="2022-11" db="EMBL/GenBank/DDBJ databases">
        <authorList>
            <person name="Petersen C."/>
        </authorList>
    </citation>
    <scope>NUCLEOTIDE SEQUENCE</scope>
    <source>
        <strain evidence="4">IBT 30069</strain>
    </source>
</reference>
<dbReference type="PANTHER" id="PTHR10366">
    <property type="entry name" value="NAD DEPENDENT EPIMERASE/DEHYDRATASE"/>
    <property type="match status" value="1"/>
</dbReference>
<keyword evidence="1" id="KW-0560">Oxidoreductase</keyword>
<dbReference type="InterPro" id="IPR036291">
    <property type="entry name" value="NAD(P)-bd_dom_sf"/>
</dbReference>
<dbReference type="PANTHER" id="PTHR10366:SF562">
    <property type="entry name" value="ALDEHYDE REDUCTASE II (AFU_ORTHOLOGUE AFUA_1G11360)"/>
    <property type="match status" value="1"/>
</dbReference>
<dbReference type="InterPro" id="IPR001509">
    <property type="entry name" value="Epimerase_deHydtase"/>
</dbReference>
<dbReference type="Gene3D" id="3.40.50.720">
    <property type="entry name" value="NAD(P)-binding Rossmann-like Domain"/>
    <property type="match status" value="1"/>
</dbReference>
<dbReference type="InterPro" id="IPR050425">
    <property type="entry name" value="NAD(P)_dehydrat-like"/>
</dbReference>
<dbReference type="GO" id="GO:0016616">
    <property type="term" value="F:oxidoreductase activity, acting on the CH-OH group of donors, NAD or NADP as acceptor"/>
    <property type="evidence" value="ECO:0007669"/>
    <property type="project" value="TreeGrafter"/>
</dbReference>
<proteinExistence type="inferred from homology"/>
<dbReference type="OrthoDB" id="2735536at2759"/>
<keyword evidence="5" id="KW-1185">Reference proteome</keyword>
<sequence length="341" mass="38478">MEVETTYNLPQGSRILVTGANGFIASHIVDNLLRMGYLVRGTTRTQKPWLNELFEQKYGIGVFETVRISNFDNLKDIERLLNGVDGIVHAASDMSFIDDPQSVIPWVVQAMKNLLEAATKTATVKRVVLVSSSSAAYDLHPNPAGREIDTHSWNEGAIQAAWDENTPQEKKNVAIYSTSKIEGEKEAWKWAEDPKCPFEFNSVLPSFTVGRILHPEIFGSTMGHLRQLLDGNPHAFTFPEQWYVDVEDVAKLCIIGLLDSDVKSQRIFAFGEQMNWTDTISLLRELRPENNKIPDPPADDVRDSTEVFPRTRSQILLRGFFDQLDFTPIKDSIEKGIEDLP</sequence>
<name>A0A9W9FZP3_9EURO</name>
<feature type="domain" description="NAD-dependent epimerase/dehydratase" evidence="3">
    <location>
        <begin position="15"/>
        <end position="196"/>
    </location>
</feature>
<evidence type="ECO:0000256" key="1">
    <source>
        <dbReference type="ARBA" id="ARBA00023002"/>
    </source>
</evidence>
<dbReference type="AlphaFoldDB" id="A0A9W9FZP3"/>
<dbReference type="SUPFAM" id="SSF51735">
    <property type="entry name" value="NAD(P)-binding Rossmann-fold domains"/>
    <property type="match status" value="1"/>
</dbReference>
<evidence type="ECO:0000259" key="3">
    <source>
        <dbReference type="Pfam" id="PF01370"/>
    </source>
</evidence>
<evidence type="ECO:0000313" key="5">
    <source>
        <dbReference type="Proteomes" id="UP001149165"/>
    </source>
</evidence>
<evidence type="ECO:0000313" key="4">
    <source>
        <dbReference type="EMBL" id="KAJ5109434.1"/>
    </source>
</evidence>
<organism evidence="4 5">
    <name type="scientific">Penicillium angulare</name>
    <dbReference type="NCBI Taxonomy" id="116970"/>
    <lineage>
        <taxon>Eukaryota</taxon>
        <taxon>Fungi</taxon>
        <taxon>Dikarya</taxon>
        <taxon>Ascomycota</taxon>
        <taxon>Pezizomycotina</taxon>
        <taxon>Eurotiomycetes</taxon>
        <taxon>Eurotiomycetidae</taxon>
        <taxon>Eurotiales</taxon>
        <taxon>Aspergillaceae</taxon>
        <taxon>Penicillium</taxon>
    </lineage>
</organism>
<accession>A0A9W9FZP3</accession>